<keyword evidence="7 8" id="KW-0472">Membrane</keyword>
<proteinExistence type="inferred from homology"/>
<evidence type="ECO:0000256" key="8">
    <source>
        <dbReference type="SAM" id="Phobius"/>
    </source>
</evidence>
<evidence type="ECO:0000256" key="6">
    <source>
        <dbReference type="ARBA" id="ARBA00022989"/>
    </source>
</evidence>
<evidence type="ECO:0000256" key="2">
    <source>
        <dbReference type="ARBA" id="ARBA00006669"/>
    </source>
</evidence>
<keyword evidence="4" id="KW-1003">Cell membrane</keyword>
<accession>A0A9D2AE43</accession>
<feature type="transmembrane region" description="Helical" evidence="8">
    <location>
        <begin position="161"/>
        <end position="178"/>
    </location>
</feature>
<evidence type="ECO:0000256" key="3">
    <source>
        <dbReference type="ARBA" id="ARBA00022448"/>
    </source>
</evidence>
<evidence type="ECO:0000256" key="7">
    <source>
        <dbReference type="ARBA" id="ARBA00023136"/>
    </source>
</evidence>
<keyword evidence="6 8" id="KW-1133">Transmembrane helix</keyword>
<dbReference type="InterPro" id="IPR006419">
    <property type="entry name" value="NMN_transpt_PnuC"/>
</dbReference>
<comment type="subcellular location">
    <subcellularLocation>
        <location evidence="1">Cell membrane</location>
        <topology evidence="1">Multi-pass membrane protein</topology>
    </subcellularLocation>
</comment>
<dbReference type="NCBIfam" id="TIGR01528">
    <property type="entry name" value="NMN_trans_PnuC"/>
    <property type="match status" value="1"/>
</dbReference>
<evidence type="ECO:0000256" key="4">
    <source>
        <dbReference type="ARBA" id="ARBA00022475"/>
    </source>
</evidence>
<dbReference type="GO" id="GO:0005886">
    <property type="term" value="C:plasma membrane"/>
    <property type="evidence" value="ECO:0007669"/>
    <property type="project" value="UniProtKB-SubCell"/>
</dbReference>
<feature type="transmembrane region" description="Helical" evidence="8">
    <location>
        <begin position="136"/>
        <end position="155"/>
    </location>
</feature>
<evidence type="ECO:0000256" key="1">
    <source>
        <dbReference type="ARBA" id="ARBA00004651"/>
    </source>
</evidence>
<comment type="similarity">
    <text evidence="2">Belongs to the nicotinamide ribonucleoside (NR) uptake permease (TC 4.B.1) family.</text>
</comment>
<reference evidence="9" key="2">
    <citation type="submission" date="2021-04" db="EMBL/GenBank/DDBJ databases">
        <authorList>
            <person name="Gilroy R."/>
        </authorList>
    </citation>
    <scope>NUCLEOTIDE SEQUENCE</scope>
    <source>
        <strain evidence="9">2239</strain>
    </source>
</reference>
<keyword evidence="3" id="KW-0813">Transport</keyword>
<dbReference type="GO" id="GO:0034257">
    <property type="term" value="F:nicotinamide riboside transmembrane transporter activity"/>
    <property type="evidence" value="ECO:0007669"/>
    <property type="project" value="InterPro"/>
</dbReference>
<feature type="transmembrane region" description="Helical" evidence="8">
    <location>
        <begin position="49"/>
        <end position="66"/>
    </location>
</feature>
<evidence type="ECO:0000313" key="9">
    <source>
        <dbReference type="EMBL" id="HIX06206.1"/>
    </source>
</evidence>
<reference evidence="9" key="1">
    <citation type="journal article" date="2021" name="PeerJ">
        <title>Extensive microbial diversity within the chicken gut microbiome revealed by metagenomics and culture.</title>
        <authorList>
            <person name="Gilroy R."/>
            <person name="Ravi A."/>
            <person name="Getino M."/>
            <person name="Pursley I."/>
            <person name="Horton D.L."/>
            <person name="Alikhan N.F."/>
            <person name="Baker D."/>
            <person name="Gharbi K."/>
            <person name="Hall N."/>
            <person name="Watson M."/>
            <person name="Adriaenssens E.M."/>
            <person name="Foster-Nyarko E."/>
            <person name="Jarju S."/>
            <person name="Secka A."/>
            <person name="Antonio M."/>
            <person name="Oren A."/>
            <person name="Chaudhuri R.R."/>
            <person name="La Ragione R."/>
            <person name="Hildebrand F."/>
            <person name="Pallen M.J."/>
        </authorList>
    </citation>
    <scope>NUCLEOTIDE SEQUENCE</scope>
    <source>
        <strain evidence="9">2239</strain>
    </source>
</reference>
<feature type="transmembrane region" description="Helical" evidence="8">
    <location>
        <begin position="210"/>
        <end position="229"/>
    </location>
</feature>
<feature type="transmembrane region" description="Helical" evidence="8">
    <location>
        <begin position="73"/>
        <end position="91"/>
    </location>
</feature>
<organism evidence="9 10">
    <name type="scientific">Candidatus Allofournierella pullicola</name>
    <dbReference type="NCBI Taxonomy" id="2838596"/>
    <lineage>
        <taxon>Bacteria</taxon>
        <taxon>Bacillati</taxon>
        <taxon>Bacillota</taxon>
        <taxon>Clostridia</taxon>
        <taxon>Eubacteriales</taxon>
        <taxon>Oscillospiraceae</taxon>
        <taxon>Allofournierella</taxon>
    </lineage>
</organism>
<evidence type="ECO:0000313" key="10">
    <source>
        <dbReference type="Proteomes" id="UP000824193"/>
    </source>
</evidence>
<gene>
    <name evidence="9" type="primary">pnuC</name>
    <name evidence="9" type="ORF">H9865_08955</name>
</gene>
<evidence type="ECO:0000256" key="5">
    <source>
        <dbReference type="ARBA" id="ARBA00022692"/>
    </source>
</evidence>
<dbReference type="Pfam" id="PF04973">
    <property type="entry name" value="NMN_transporter"/>
    <property type="match status" value="1"/>
</dbReference>
<dbReference type="AlphaFoldDB" id="A0A9D2AE43"/>
<name>A0A9D2AE43_9FIRM</name>
<feature type="transmembrane region" description="Helical" evidence="8">
    <location>
        <begin position="185"/>
        <end position="204"/>
    </location>
</feature>
<sequence>MRRRMPFFGGNDLKTSAFLNYFSTAEKVLWSCSVALILSSFLLFDGENWLALAASLIGVTSLLFNAKGNPVGQVIGIVFCLIYGFISWQYAYYGEMITYLGMTLPMSVVTLIIWLRNPFKGNRLCVQVGRLQRRDLFWLVFLTVVITVVFGYVLAVLHTANLAPSILSISTSTIAVYLSWRRSPWFAAGYALNDLVLIVLWALAAAQDPGAVSVLMCFVAFFANDLYGFRNWRRMLCQQQTA</sequence>
<keyword evidence="5 8" id="KW-0812">Transmembrane</keyword>
<dbReference type="EMBL" id="DXFW01000027">
    <property type="protein sequence ID" value="HIX06206.1"/>
    <property type="molecule type" value="Genomic_DNA"/>
</dbReference>
<comment type="caution">
    <text evidence="9">The sequence shown here is derived from an EMBL/GenBank/DDBJ whole genome shotgun (WGS) entry which is preliminary data.</text>
</comment>
<dbReference type="PANTHER" id="PTHR36122">
    <property type="entry name" value="NICOTINAMIDE RIBOSIDE TRANSPORTER PNUC"/>
    <property type="match status" value="1"/>
</dbReference>
<dbReference type="Proteomes" id="UP000824193">
    <property type="component" value="Unassembled WGS sequence"/>
</dbReference>
<feature type="transmembrane region" description="Helical" evidence="8">
    <location>
        <begin position="21"/>
        <end position="43"/>
    </location>
</feature>
<dbReference type="PANTHER" id="PTHR36122:SF2">
    <property type="entry name" value="NICOTINAMIDE RIBOSIDE TRANSPORTER PNUC"/>
    <property type="match status" value="1"/>
</dbReference>
<feature type="transmembrane region" description="Helical" evidence="8">
    <location>
        <begin position="97"/>
        <end position="115"/>
    </location>
</feature>
<protein>
    <submittedName>
        <fullName evidence="9">Nicotinamide riboside transporter PnuC</fullName>
    </submittedName>
</protein>